<dbReference type="SUPFAM" id="SSF53756">
    <property type="entry name" value="UDP-Glycosyltransferase/glycogen phosphorylase"/>
    <property type="match status" value="1"/>
</dbReference>
<reference evidence="10" key="1">
    <citation type="journal article" date="2022" name="G3 (Bethesda)">
        <title>High quality genome of the basidiomycete yeast Dioszegia hungarica PDD-24b-2 isolated from cloud water.</title>
        <authorList>
            <person name="Jarrige D."/>
            <person name="Haridas S."/>
            <person name="Bleykasten-Grosshans C."/>
            <person name="Joly M."/>
            <person name="Nadalig T."/>
            <person name="Sancelme M."/>
            <person name="Vuilleumier S."/>
            <person name="Grigoriev I.V."/>
            <person name="Amato P."/>
            <person name="Bringel F."/>
        </authorList>
    </citation>
    <scope>NUCLEOTIDE SEQUENCE</scope>
    <source>
        <strain evidence="10">PDD-24b-2</strain>
    </source>
</reference>
<evidence type="ECO:0000259" key="8">
    <source>
        <dbReference type="Pfam" id="PF00534"/>
    </source>
</evidence>
<accession>A0AA38H488</accession>
<keyword evidence="4" id="KW-0328">Glycosyltransferase</keyword>
<feature type="domain" description="Glycosyl transferase family 1" evidence="8">
    <location>
        <begin position="441"/>
        <end position="611"/>
    </location>
</feature>
<keyword evidence="11" id="KW-1185">Reference proteome</keyword>
<dbReference type="InterPro" id="IPR001296">
    <property type="entry name" value="Glyco_trans_1"/>
</dbReference>
<dbReference type="Proteomes" id="UP001164286">
    <property type="component" value="Unassembled WGS sequence"/>
</dbReference>
<comment type="similarity">
    <text evidence="1">Belongs to the glycosyltransferase group 1 family. Glycosyltransferase 4 subfamily.</text>
</comment>
<sequence length="740" mass="82231">MSPNRQLSYSSARHPTKIQEVFVGMAFHFHPAKGDSKGGSSADESKGKEGDMEYTMVLHDGTGVMESETFHRDFESHKGEEARAKAAADFAEEVLVRLIDVQEKQKMDPLPEELKHLKGLEFAATVWLHLDAIPFVIAAPTAMFTGLPALATDTTATGAISSALKYLHPATHSATTVDTDPKDHQVLVDCDGNVTLCSLLQYQESTSPELWKRFLALSAHHKSHHTTIAFFSATPQGGGVALMRHALIRLWRLVGLDVKWYTPEGHPAIFDITKRKIHNVLQGVADEGEEMNDEDKKSFEAWTEQNYEKFWTQGAIDADLIIIDDPQLTALVPIIKKHRPDAKIIFRSHIQIQSALTDDPSTPQYRTWNYLYNFIKDIDLFLAHPVKEFVPENVREKLPVLYMAPSTDPLDGLNKPYGTASVQYFRQYFNHFASEQGGNTIDWDRGYICQIARFDPSKGIDVLLEAYLQFRQALEKLDSPPENGGPQMIIMGHGSVDDPDGTRIYEEIHKTLDKDEYELVTTDVAVVRAPPSDSILGCILQGAWVVTQLSTREGFEVKVTEAINMRVPIIASDAGGIPLQVKNGENGWIVPSGDSKAVSSLLMDIYTGKEKIKRDISSDQKLDNKDNAESDKQDGSKSDPNAFAEAFVRDFKRPMIPIKADKASTSEDFWTVGNATKWMLLTSRVLGLGIDAGQDGGKGTRALLQEMGVGKALERKEENVWKIVMGGDLVEGEGAIREHQ</sequence>
<dbReference type="GeneID" id="77729534"/>
<dbReference type="Pfam" id="PF00534">
    <property type="entry name" value="Glycos_transf_1"/>
    <property type="match status" value="1"/>
</dbReference>
<evidence type="ECO:0000256" key="2">
    <source>
        <dbReference type="ARBA" id="ARBA00011738"/>
    </source>
</evidence>
<dbReference type="GO" id="GO:0016757">
    <property type="term" value="F:glycosyltransferase activity"/>
    <property type="evidence" value="ECO:0007669"/>
    <property type="project" value="UniProtKB-KW"/>
</dbReference>
<dbReference type="PANTHER" id="PTHR47779">
    <property type="entry name" value="SYNTHASE (CCG-9), PUTATIVE (AFU_ORTHOLOGUE AFUA_3G12100)-RELATED"/>
    <property type="match status" value="1"/>
</dbReference>
<evidence type="ECO:0000256" key="7">
    <source>
        <dbReference type="SAM" id="MobiDB-lite"/>
    </source>
</evidence>
<dbReference type="InterPro" id="IPR052078">
    <property type="entry name" value="Trehalose_Metab_GTase"/>
</dbReference>
<comment type="caution">
    <text evidence="10">The sequence shown here is derived from an EMBL/GenBank/DDBJ whole genome shotgun (WGS) entry which is preliminary data.</text>
</comment>
<organism evidence="10 11">
    <name type="scientific">Dioszegia hungarica</name>
    <dbReference type="NCBI Taxonomy" id="4972"/>
    <lineage>
        <taxon>Eukaryota</taxon>
        <taxon>Fungi</taxon>
        <taxon>Dikarya</taxon>
        <taxon>Basidiomycota</taxon>
        <taxon>Agaricomycotina</taxon>
        <taxon>Tremellomycetes</taxon>
        <taxon>Tremellales</taxon>
        <taxon>Bulleribasidiaceae</taxon>
        <taxon>Dioszegia</taxon>
    </lineage>
</organism>
<dbReference type="Pfam" id="PF21269">
    <property type="entry name" value="TreT_GT1"/>
    <property type="match status" value="1"/>
</dbReference>
<evidence type="ECO:0000313" key="11">
    <source>
        <dbReference type="Proteomes" id="UP001164286"/>
    </source>
</evidence>
<name>A0AA38H488_9TREE</name>
<dbReference type="RefSeq" id="XP_052943979.1">
    <property type="nucleotide sequence ID" value="XM_053090329.1"/>
</dbReference>
<feature type="compositionally biased region" description="Basic and acidic residues" evidence="7">
    <location>
        <begin position="616"/>
        <end position="637"/>
    </location>
</feature>
<evidence type="ECO:0000256" key="5">
    <source>
        <dbReference type="ARBA" id="ARBA00022679"/>
    </source>
</evidence>
<protein>
    <submittedName>
        <fullName evidence="10">Trehalose synthase</fullName>
    </submittedName>
</protein>
<dbReference type="GO" id="GO:0006006">
    <property type="term" value="P:glucose metabolic process"/>
    <property type="evidence" value="ECO:0007669"/>
    <property type="project" value="UniProtKB-KW"/>
</dbReference>
<evidence type="ECO:0000256" key="3">
    <source>
        <dbReference type="ARBA" id="ARBA00022526"/>
    </source>
</evidence>
<dbReference type="EMBL" id="JAKWFO010000008">
    <property type="protein sequence ID" value="KAI9634202.1"/>
    <property type="molecule type" value="Genomic_DNA"/>
</dbReference>
<evidence type="ECO:0000256" key="4">
    <source>
        <dbReference type="ARBA" id="ARBA00022676"/>
    </source>
</evidence>
<proteinExistence type="inferred from homology"/>
<keyword evidence="6" id="KW-0119">Carbohydrate metabolism</keyword>
<keyword evidence="5" id="KW-0808">Transferase</keyword>
<evidence type="ECO:0000256" key="1">
    <source>
        <dbReference type="ARBA" id="ARBA00009481"/>
    </source>
</evidence>
<dbReference type="AlphaFoldDB" id="A0AA38H488"/>
<dbReference type="Gene3D" id="3.40.50.2000">
    <property type="entry name" value="Glycogen Phosphorylase B"/>
    <property type="match status" value="2"/>
</dbReference>
<feature type="domain" description="Trehalose synthase N-terminal" evidence="9">
    <location>
        <begin position="231"/>
        <end position="390"/>
    </location>
</feature>
<evidence type="ECO:0000259" key="9">
    <source>
        <dbReference type="Pfam" id="PF21269"/>
    </source>
</evidence>
<evidence type="ECO:0000313" key="10">
    <source>
        <dbReference type="EMBL" id="KAI9634202.1"/>
    </source>
</evidence>
<dbReference type="InterPro" id="IPR049438">
    <property type="entry name" value="TreT_GT1"/>
</dbReference>
<gene>
    <name evidence="10" type="ORF">MKK02DRAFT_38875</name>
</gene>
<evidence type="ECO:0000256" key="6">
    <source>
        <dbReference type="ARBA" id="ARBA00023277"/>
    </source>
</evidence>
<comment type="subunit">
    <text evidence="2">Homodimer.</text>
</comment>
<keyword evidence="3" id="KW-0313">Glucose metabolism</keyword>
<feature type="region of interest" description="Disordered" evidence="7">
    <location>
        <begin position="616"/>
        <end position="640"/>
    </location>
</feature>
<dbReference type="PANTHER" id="PTHR47779:SF1">
    <property type="entry name" value="SYNTHASE (CCG-9), PUTATIVE (AFU_ORTHOLOGUE AFUA_3G12100)-RELATED"/>
    <property type="match status" value="1"/>
</dbReference>